<accession>A0AAN7P1F6</accession>
<evidence type="ECO:0000256" key="4">
    <source>
        <dbReference type="SAM" id="MobiDB-lite"/>
    </source>
</evidence>
<organism evidence="6 7">
    <name type="scientific">Aquatica leii</name>
    <dbReference type="NCBI Taxonomy" id="1421715"/>
    <lineage>
        <taxon>Eukaryota</taxon>
        <taxon>Metazoa</taxon>
        <taxon>Ecdysozoa</taxon>
        <taxon>Arthropoda</taxon>
        <taxon>Hexapoda</taxon>
        <taxon>Insecta</taxon>
        <taxon>Pterygota</taxon>
        <taxon>Neoptera</taxon>
        <taxon>Endopterygota</taxon>
        <taxon>Coleoptera</taxon>
        <taxon>Polyphaga</taxon>
        <taxon>Elateriformia</taxon>
        <taxon>Elateroidea</taxon>
        <taxon>Lampyridae</taxon>
        <taxon>Luciolinae</taxon>
        <taxon>Aquatica</taxon>
    </lineage>
</organism>
<dbReference type="Pfam" id="PF19057">
    <property type="entry name" value="PH_19"/>
    <property type="match status" value="1"/>
</dbReference>
<protein>
    <recommendedName>
        <fullName evidence="5">DH domain-containing protein</fullName>
    </recommendedName>
</protein>
<dbReference type="FunFam" id="1.20.900.10:FF:000003">
    <property type="entry name" value="Rho guanine nucleotide exchange factor 10 like"/>
    <property type="match status" value="1"/>
</dbReference>
<dbReference type="InterPro" id="IPR039919">
    <property type="entry name" value="ARHGEF10/ARHGEF17"/>
</dbReference>
<feature type="region of interest" description="Disordered" evidence="4">
    <location>
        <begin position="201"/>
        <end position="238"/>
    </location>
</feature>
<dbReference type="EMBL" id="JARPUR010000008">
    <property type="protein sequence ID" value="KAK4872091.1"/>
    <property type="molecule type" value="Genomic_DNA"/>
</dbReference>
<feature type="domain" description="DH" evidence="5">
    <location>
        <begin position="694"/>
        <end position="882"/>
    </location>
</feature>
<dbReference type="Gene3D" id="2.130.10.10">
    <property type="entry name" value="YVTN repeat-like/Quinoprotein amine dehydrogenase"/>
    <property type="match status" value="1"/>
</dbReference>
<dbReference type="SUPFAM" id="SSF48065">
    <property type="entry name" value="DBL homology domain (DH-domain)"/>
    <property type="match status" value="1"/>
</dbReference>
<keyword evidence="1" id="KW-0597">Phosphoprotein</keyword>
<dbReference type="PROSITE" id="PS50010">
    <property type="entry name" value="DH_2"/>
    <property type="match status" value="1"/>
</dbReference>
<dbReference type="Gene3D" id="2.30.29.30">
    <property type="entry name" value="Pleckstrin-homology domain (PH domain)/Phosphotyrosine-binding domain (PTB)"/>
    <property type="match status" value="1"/>
</dbReference>
<feature type="compositionally biased region" description="Basic residues" evidence="4">
    <location>
        <begin position="521"/>
        <end position="531"/>
    </location>
</feature>
<feature type="compositionally biased region" description="Basic and acidic residues" evidence="4">
    <location>
        <begin position="362"/>
        <end position="377"/>
    </location>
</feature>
<dbReference type="GO" id="GO:0005085">
    <property type="term" value="F:guanyl-nucleotide exchange factor activity"/>
    <property type="evidence" value="ECO:0007669"/>
    <property type="project" value="UniProtKB-KW"/>
</dbReference>
<dbReference type="InterPro" id="IPR011993">
    <property type="entry name" value="PH-like_dom_sf"/>
</dbReference>
<dbReference type="CDD" id="cd00160">
    <property type="entry name" value="RhoGEF"/>
    <property type="match status" value="1"/>
</dbReference>
<feature type="region of interest" description="Disordered" evidence="4">
    <location>
        <begin position="345"/>
        <end position="385"/>
    </location>
</feature>
<name>A0AAN7P1F6_9COLE</name>
<keyword evidence="7" id="KW-1185">Reference proteome</keyword>
<dbReference type="Pfam" id="PF19056">
    <property type="entry name" value="WD40_2"/>
    <property type="match status" value="1"/>
</dbReference>
<feature type="compositionally biased region" description="Acidic residues" evidence="4">
    <location>
        <begin position="1205"/>
        <end position="1217"/>
    </location>
</feature>
<dbReference type="GO" id="GO:0005737">
    <property type="term" value="C:cytoplasm"/>
    <property type="evidence" value="ECO:0007669"/>
    <property type="project" value="UniProtKB-ARBA"/>
</dbReference>
<feature type="region of interest" description="Disordered" evidence="4">
    <location>
        <begin position="272"/>
        <end position="292"/>
    </location>
</feature>
<comment type="caution">
    <text evidence="6">The sequence shown here is derived from an EMBL/GenBank/DDBJ whole genome shotgun (WGS) entry which is preliminary data.</text>
</comment>
<dbReference type="SUPFAM" id="SSF50729">
    <property type="entry name" value="PH domain-like"/>
    <property type="match status" value="1"/>
</dbReference>
<feature type="compositionally biased region" description="Polar residues" evidence="4">
    <location>
        <begin position="493"/>
        <end position="516"/>
    </location>
</feature>
<feature type="compositionally biased region" description="Basic residues" evidence="4">
    <location>
        <begin position="204"/>
        <end position="219"/>
    </location>
</feature>
<keyword evidence="3" id="KW-0175">Coiled coil</keyword>
<evidence type="ECO:0000313" key="7">
    <source>
        <dbReference type="Proteomes" id="UP001353858"/>
    </source>
</evidence>
<evidence type="ECO:0000256" key="3">
    <source>
        <dbReference type="SAM" id="Coils"/>
    </source>
</evidence>
<dbReference type="SUPFAM" id="SSF50978">
    <property type="entry name" value="WD40 repeat-like"/>
    <property type="match status" value="1"/>
</dbReference>
<dbReference type="InterPro" id="IPR036322">
    <property type="entry name" value="WD40_repeat_dom_sf"/>
</dbReference>
<dbReference type="PANTHER" id="PTHR12877:SF15">
    <property type="entry name" value="RHO GUANINE NUCLEOTIDE EXCHANGE FACTOR 17"/>
    <property type="match status" value="1"/>
</dbReference>
<feature type="region of interest" description="Disordered" evidence="4">
    <location>
        <begin position="1177"/>
        <end position="1246"/>
    </location>
</feature>
<feature type="coiled-coil region" evidence="3">
    <location>
        <begin position="984"/>
        <end position="1011"/>
    </location>
</feature>
<dbReference type="Gene3D" id="1.20.900.10">
    <property type="entry name" value="Dbl homology (DH) domain"/>
    <property type="match status" value="1"/>
</dbReference>
<evidence type="ECO:0000256" key="2">
    <source>
        <dbReference type="ARBA" id="ARBA00022658"/>
    </source>
</evidence>
<dbReference type="Pfam" id="PF00621">
    <property type="entry name" value="RhoGEF"/>
    <property type="match status" value="1"/>
</dbReference>
<evidence type="ECO:0000313" key="6">
    <source>
        <dbReference type="EMBL" id="KAK4872091.1"/>
    </source>
</evidence>
<gene>
    <name evidence="6" type="ORF">RN001_016215</name>
</gene>
<dbReference type="InterPro" id="IPR000219">
    <property type="entry name" value="DH_dom"/>
</dbReference>
<evidence type="ECO:0000259" key="5">
    <source>
        <dbReference type="PROSITE" id="PS50010"/>
    </source>
</evidence>
<dbReference type="PANTHER" id="PTHR12877">
    <property type="entry name" value="RHO GUANINE NUCLEOTIDE EXCHANGE FACTOR"/>
    <property type="match status" value="1"/>
</dbReference>
<evidence type="ECO:0000256" key="1">
    <source>
        <dbReference type="ARBA" id="ARBA00022553"/>
    </source>
</evidence>
<dbReference type="GO" id="GO:0030036">
    <property type="term" value="P:actin cytoskeleton organization"/>
    <property type="evidence" value="ECO:0007669"/>
    <property type="project" value="TreeGrafter"/>
</dbReference>
<keyword evidence="2" id="KW-0344">Guanine-nucleotide releasing factor</keyword>
<dbReference type="SMART" id="SM00325">
    <property type="entry name" value="RhoGEF"/>
    <property type="match status" value="1"/>
</dbReference>
<dbReference type="InterPro" id="IPR035899">
    <property type="entry name" value="DBL_dom_sf"/>
</dbReference>
<dbReference type="GO" id="GO:0051496">
    <property type="term" value="P:positive regulation of stress fiber assembly"/>
    <property type="evidence" value="ECO:0007669"/>
    <property type="project" value="UniProtKB-ARBA"/>
</dbReference>
<feature type="region of interest" description="Disordered" evidence="4">
    <location>
        <begin position="428"/>
        <end position="532"/>
    </location>
</feature>
<dbReference type="Proteomes" id="UP001353858">
    <property type="component" value="Unassembled WGS sequence"/>
</dbReference>
<feature type="compositionally biased region" description="Polar residues" evidence="4">
    <location>
        <begin position="1219"/>
        <end position="1234"/>
    </location>
</feature>
<reference evidence="7" key="1">
    <citation type="submission" date="2023-01" db="EMBL/GenBank/DDBJ databases">
        <title>Key to firefly adult light organ development and bioluminescence: homeobox transcription factors regulate luciferase expression and transportation to peroxisome.</title>
        <authorList>
            <person name="Fu X."/>
        </authorList>
    </citation>
    <scope>NUCLEOTIDE SEQUENCE [LARGE SCALE GENOMIC DNA]</scope>
</reference>
<dbReference type="InterPro" id="IPR015943">
    <property type="entry name" value="WD40/YVTN_repeat-like_dom_sf"/>
</dbReference>
<sequence>MTGYEYSRWHEECFGRCGDCASCLHLDNINEETNNVLSKRFLTVGSVRYGVRLGAVSPPPPGAGPRYRSQCCWPSNSSPGLVSQIPLLATPAINNRDIFSCVNRMRMAEDAASALPEQAKVRDQVLHCTKSLLKNQLSRRTLAKPQVYARLCECGDGDGADIFNTLDRLPRFRFGGNRNNSAGKDRDRDKRTSELRLRELTDRLKRRPVPPPRSRHVSHRIVNPPPPTPSDDTEDNCARSVPLRSASFSQVDYSSDSKKYVRRRCPTEDSNLLCDDPRERGSITLPRSKNSTNRTVAFKNENRQAPSTDEHSEDVTQLCEMIYQGCREDTIIDALSNSAVEAVVQDSDDNKQTNNDIIVRNSEVDNNRTHTSQEKKRDKSRRRKGIYISQWPNSYQDTDDIIPQLVQDDNFTYNIPKLKVCCETNSDSCTNSDDKLQSPEDTNVEITWPNRVSRPPLSTQTSEEKDSVKSCHKGNLLRSDSLSEGETDHSRCEQQSFATSDVSDCEIRTSTGNSEPILNHHIPRRYSKRPLRGPYGQMLEAEMKKPETGRKNYYTNDLKFLEDITGPSPVSLSCSSSVGSGDPKPKYVTRIRGSSNHSLDDSQLKNCLSSLVTSERQIQPLNKRKISIDSVVNGNNRGEAEPALVISHQRTTSSPSKLEGTNSTEASSKLLEHLLRGSSEQLATAENLQRSNDTRTHVVVELYDTERSYVESLQILILKYLEPLKSPENSGLLDATLVDEIFFQIPSLLSHHQVFLDELKKRLDHWDIKQKVGDVFLETFSKPAVIESYTNYVNNWKRARDIIKSAQQSKPAFAKFLESTAREHKGKLALDSLLIKPIQKFPKYELLLQRLIKHTDISHPDHSLLLSAQREVHEQLLRINCTEREALELEQLREIEALIDGLIELVATDRQYLRHDLVSMAAGGGTRKERALFLFSDLLLVTSMKRKSGTIRKPTAGQGSVTSSLEANKYKLLMKISLDDLDIVKAKDESLKQMMVEIENLTEDVSILNQINELTWTLHCTHSGLDEVIKEMFEKLNRQLVEQQNSDSQLSCLDLTLNTSNGLENMSIVFSKPEKRASWEESFNEAKHKLAMTGDRRPCPELIAAVPIRKTRAGLQFTCAAPTIGENRRDVWVCNSDGYVGQVCVLSLQPEPNVTSCNGVCNARILCIASIPGINNGTPQCNRENNGPEAKEEHTTIQFDSSSSSEDDDRSDGEDATDNNRASTALKTLDTASTDSEEPDNQQSTMWLGTEDGCIHVYNSTDNIRIKKNKVKLQHGSAVLSIIYMENKVFIALANGDIIIYDRDASGNWNTNSPTTVSIGSSTMPVSKMLPSAGKLWCGCGNTVKVLNTETLVTENSVTVNNDANKPITCIMLSGNGLWLSLQTSAIIKCFHTISFELLCEVNIAPAVTKMLTSCDDIIRQHKAACLRVTSLLACKELLWIGTSAGVLLTMSLPHITPTTTKMNIVPSVVGVPYGHTGHVRFLTNVEYPPINLENIHQRYSYKGKPEQRTNSKLLVISGGDGYEDFRSSNISEVAGREDSTNHLLLWNI</sequence>
<proteinExistence type="predicted"/>